<evidence type="ECO:0000313" key="3">
    <source>
        <dbReference type="EMBL" id="TDA21313.1"/>
    </source>
</evidence>
<dbReference type="InterPro" id="IPR013762">
    <property type="entry name" value="Integrase-like_cat_sf"/>
</dbReference>
<proteinExistence type="predicted"/>
<evidence type="ECO:0000313" key="4">
    <source>
        <dbReference type="Proteomes" id="UP000295710"/>
    </source>
</evidence>
<dbReference type="GO" id="GO:0006310">
    <property type="term" value="P:DNA recombination"/>
    <property type="evidence" value="ECO:0007669"/>
    <property type="project" value="UniProtKB-KW"/>
</dbReference>
<organism evidence="3 4">
    <name type="scientific">Extibacter muris</name>
    <dbReference type="NCBI Taxonomy" id="1796622"/>
    <lineage>
        <taxon>Bacteria</taxon>
        <taxon>Bacillati</taxon>
        <taxon>Bacillota</taxon>
        <taxon>Clostridia</taxon>
        <taxon>Lachnospirales</taxon>
        <taxon>Lachnospiraceae</taxon>
        <taxon>Extibacter</taxon>
    </lineage>
</organism>
<dbReference type="EMBL" id="SMMX01000009">
    <property type="protein sequence ID" value="TDA21313.1"/>
    <property type="molecule type" value="Genomic_DNA"/>
</dbReference>
<sequence>MVLFVSIKALYERLTKTEIEDIMRRTGKCAGVQKAHPHRFRRTSLTNAINRGMPLQEAMLMAGHAKPETTIRYCTVDQAGVKYHHQKYLSE</sequence>
<dbReference type="GO" id="GO:0015074">
    <property type="term" value="P:DNA integration"/>
    <property type="evidence" value="ECO:0007669"/>
    <property type="project" value="InterPro"/>
</dbReference>
<comment type="caution">
    <text evidence="3">The sequence shown here is derived from an EMBL/GenBank/DDBJ whole genome shotgun (WGS) entry which is preliminary data.</text>
</comment>
<evidence type="ECO:0000259" key="2">
    <source>
        <dbReference type="Pfam" id="PF00589"/>
    </source>
</evidence>
<gene>
    <name evidence="3" type="ORF">E1963_11590</name>
</gene>
<dbReference type="SUPFAM" id="SSF56349">
    <property type="entry name" value="DNA breaking-rejoining enzymes"/>
    <property type="match status" value="1"/>
</dbReference>
<dbReference type="AlphaFoldDB" id="A0A4R4FEY5"/>
<feature type="domain" description="Tyr recombinase" evidence="2">
    <location>
        <begin position="3"/>
        <end position="77"/>
    </location>
</feature>
<dbReference type="InterPro" id="IPR011010">
    <property type="entry name" value="DNA_brk_join_enz"/>
</dbReference>
<dbReference type="Gene3D" id="1.10.443.10">
    <property type="entry name" value="Intergrase catalytic core"/>
    <property type="match status" value="1"/>
</dbReference>
<dbReference type="Proteomes" id="UP000295710">
    <property type="component" value="Unassembled WGS sequence"/>
</dbReference>
<evidence type="ECO:0000256" key="1">
    <source>
        <dbReference type="ARBA" id="ARBA00023172"/>
    </source>
</evidence>
<name>A0A4R4FEY5_9FIRM</name>
<keyword evidence="4" id="KW-1185">Reference proteome</keyword>
<dbReference type="GO" id="GO:0003677">
    <property type="term" value="F:DNA binding"/>
    <property type="evidence" value="ECO:0007669"/>
    <property type="project" value="InterPro"/>
</dbReference>
<protein>
    <submittedName>
        <fullName evidence="3">Site-specific integrase</fullName>
    </submittedName>
</protein>
<dbReference type="InterPro" id="IPR002104">
    <property type="entry name" value="Integrase_catalytic"/>
</dbReference>
<accession>A0A4R4FEY5</accession>
<keyword evidence="1" id="KW-0233">DNA recombination</keyword>
<dbReference type="Pfam" id="PF00589">
    <property type="entry name" value="Phage_integrase"/>
    <property type="match status" value="1"/>
</dbReference>
<reference evidence="3 4" key="1">
    <citation type="journal article" date="2016" name="Nat. Microbiol.">
        <title>The Mouse Intestinal Bacterial Collection (miBC) provides host-specific insight into cultured diversity and functional potential of the gut microbiota.</title>
        <authorList>
            <person name="Lagkouvardos I."/>
            <person name="Pukall R."/>
            <person name="Abt B."/>
            <person name="Foesel B.U."/>
            <person name="Meier-Kolthoff J.P."/>
            <person name="Kumar N."/>
            <person name="Bresciani A."/>
            <person name="Martinez I."/>
            <person name="Just S."/>
            <person name="Ziegler C."/>
            <person name="Brugiroux S."/>
            <person name="Garzetti D."/>
            <person name="Wenning M."/>
            <person name="Bui T.P."/>
            <person name="Wang J."/>
            <person name="Hugenholtz F."/>
            <person name="Plugge C.M."/>
            <person name="Peterson D.A."/>
            <person name="Hornef M.W."/>
            <person name="Baines J.F."/>
            <person name="Smidt H."/>
            <person name="Walter J."/>
            <person name="Kristiansen K."/>
            <person name="Nielsen H.B."/>
            <person name="Haller D."/>
            <person name="Overmann J."/>
            <person name="Stecher B."/>
            <person name="Clavel T."/>
        </authorList>
    </citation>
    <scope>NUCLEOTIDE SEQUENCE [LARGE SCALE GENOMIC DNA]</scope>
    <source>
        <strain evidence="3 4">DSM 28560</strain>
    </source>
</reference>